<accession>A0A6G0Y2S7</accession>
<name>A0A6G0Y2S7_APHCR</name>
<proteinExistence type="predicted"/>
<dbReference type="EMBL" id="VUJU01006647">
    <property type="protein sequence ID" value="KAF0747978.1"/>
    <property type="molecule type" value="Genomic_DNA"/>
</dbReference>
<comment type="caution">
    <text evidence="1">The sequence shown here is derived from an EMBL/GenBank/DDBJ whole genome shotgun (WGS) entry which is preliminary data.</text>
</comment>
<dbReference type="Proteomes" id="UP000478052">
    <property type="component" value="Unassembled WGS sequence"/>
</dbReference>
<protein>
    <submittedName>
        <fullName evidence="1">Uncharacterized protein</fullName>
    </submittedName>
</protein>
<organism evidence="1 2">
    <name type="scientific">Aphis craccivora</name>
    <name type="common">Cowpea aphid</name>
    <dbReference type="NCBI Taxonomy" id="307492"/>
    <lineage>
        <taxon>Eukaryota</taxon>
        <taxon>Metazoa</taxon>
        <taxon>Ecdysozoa</taxon>
        <taxon>Arthropoda</taxon>
        <taxon>Hexapoda</taxon>
        <taxon>Insecta</taxon>
        <taxon>Pterygota</taxon>
        <taxon>Neoptera</taxon>
        <taxon>Paraneoptera</taxon>
        <taxon>Hemiptera</taxon>
        <taxon>Sternorrhyncha</taxon>
        <taxon>Aphidomorpha</taxon>
        <taxon>Aphidoidea</taxon>
        <taxon>Aphididae</taxon>
        <taxon>Aphidini</taxon>
        <taxon>Aphis</taxon>
        <taxon>Aphis</taxon>
    </lineage>
</organism>
<evidence type="ECO:0000313" key="2">
    <source>
        <dbReference type="Proteomes" id="UP000478052"/>
    </source>
</evidence>
<keyword evidence="2" id="KW-1185">Reference proteome</keyword>
<dbReference type="AlphaFoldDB" id="A0A6G0Y2S7"/>
<gene>
    <name evidence="1" type="ORF">FWK35_00034834</name>
</gene>
<sequence>MNVFFFVSVLEHSVSDRKVYLVVFKNVRKNPKKVTEKQKFLRKTSFRQNRFFLKVVIQKNNHYKYLNFSLNIYIIIYRP</sequence>
<feature type="non-terminal residue" evidence="1">
    <location>
        <position position="79"/>
    </location>
</feature>
<reference evidence="1 2" key="1">
    <citation type="submission" date="2019-08" db="EMBL/GenBank/DDBJ databases">
        <title>Whole genome of Aphis craccivora.</title>
        <authorList>
            <person name="Voronova N.V."/>
            <person name="Shulinski R.S."/>
            <person name="Bandarenka Y.V."/>
            <person name="Zhorov D.G."/>
            <person name="Warner D."/>
        </authorList>
    </citation>
    <scope>NUCLEOTIDE SEQUENCE [LARGE SCALE GENOMIC DNA]</scope>
    <source>
        <strain evidence="1">180601</strain>
        <tissue evidence="1">Whole Body</tissue>
    </source>
</reference>
<evidence type="ECO:0000313" key="1">
    <source>
        <dbReference type="EMBL" id="KAF0747978.1"/>
    </source>
</evidence>